<reference evidence="9" key="1">
    <citation type="journal article" date="2014" name="Front. Microbiol.">
        <title>High frequency of phylogenetically diverse reductive dehalogenase-homologous genes in deep subseafloor sedimentary metagenomes.</title>
        <authorList>
            <person name="Kawai M."/>
            <person name="Futagami T."/>
            <person name="Toyoda A."/>
            <person name="Takaki Y."/>
            <person name="Nishi S."/>
            <person name="Hori S."/>
            <person name="Arai W."/>
            <person name="Tsubouchi T."/>
            <person name="Morono Y."/>
            <person name="Uchiyama I."/>
            <person name="Ito T."/>
            <person name="Fujiyama A."/>
            <person name="Inagaki F."/>
            <person name="Takami H."/>
        </authorList>
    </citation>
    <scope>NUCLEOTIDE SEQUENCE</scope>
    <source>
        <strain evidence="9">Expedition CK06-06</strain>
    </source>
</reference>
<evidence type="ECO:0000256" key="4">
    <source>
        <dbReference type="ARBA" id="ARBA00022980"/>
    </source>
</evidence>
<evidence type="ECO:0000256" key="6">
    <source>
        <dbReference type="SAM" id="MobiDB-lite"/>
    </source>
</evidence>
<dbReference type="NCBIfam" id="TIGR00158">
    <property type="entry name" value="L9"/>
    <property type="match status" value="1"/>
</dbReference>
<dbReference type="GO" id="GO:0006412">
    <property type="term" value="P:translation"/>
    <property type="evidence" value="ECO:0007669"/>
    <property type="project" value="InterPro"/>
</dbReference>
<evidence type="ECO:0000256" key="1">
    <source>
        <dbReference type="ARBA" id="ARBA00010605"/>
    </source>
</evidence>
<evidence type="ECO:0000259" key="7">
    <source>
        <dbReference type="Pfam" id="PF01281"/>
    </source>
</evidence>
<dbReference type="Pfam" id="PF01281">
    <property type="entry name" value="Ribosomal_L9_N"/>
    <property type="match status" value="1"/>
</dbReference>
<feature type="non-terminal residue" evidence="9">
    <location>
        <position position="1"/>
    </location>
</feature>
<evidence type="ECO:0000256" key="2">
    <source>
        <dbReference type="ARBA" id="ARBA00022730"/>
    </source>
</evidence>
<evidence type="ECO:0000313" key="9">
    <source>
        <dbReference type="EMBL" id="GAI58409.1"/>
    </source>
</evidence>
<sequence length="223" mass="24873">KVVFLQDVPNVARAGEIKEVAAGYGRNFLIPQKLALLATPEAISQAETRDKKIEEVRLNAELIELARQLEGKEVSLKAHAGAKDRLYGSITSADIASELNNATGLIIDKRKIELDEPIRQLGSYEVAIRLAKDIIPKVRLTVTEEEKPPKKEKKPLKKEETTPKKEKKPPKKKETALKKESAPKKEKKPAKKAEKPAKKKETTTKEEAKATKKAKTPKKEETT</sequence>
<dbReference type="InterPro" id="IPR009027">
    <property type="entry name" value="Ribosomal_bL9/RNase_H1_N"/>
</dbReference>
<dbReference type="Pfam" id="PF03948">
    <property type="entry name" value="Ribosomal_L9_C"/>
    <property type="match status" value="1"/>
</dbReference>
<dbReference type="GO" id="GO:1990904">
    <property type="term" value="C:ribonucleoprotein complex"/>
    <property type="evidence" value="ECO:0007669"/>
    <property type="project" value="UniProtKB-KW"/>
</dbReference>
<dbReference type="InterPro" id="IPR036791">
    <property type="entry name" value="Ribosomal_bL9_C_sf"/>
</dbReference>
<keyword evidence="2" id="KW-0699">rRNA-binding</keyword>
<dbReference type="InterPro" id="IPR020594">
    <property type="entry name" value="Ribosomal_bL9_bac/chp"/>
</dbReference>
<dbReference type="EMBL" id="BARV01035661">
    <property type="protein sequence ID" value="GAI58409.1"/>
    <property type="molecule type" value="Genomic_DNA"/>
</dbReference>
<dbReference type="InterPro" id="IPR020070">
    <property type="entry name" value="Ribosomal_bL9_N"/>
</dbReference>
<dbReference type="AlphaFoldDB" id="X1RSA9"/>
<dbReference type="GO" id="GO:0005840">
    <property type="term" value="C:ribosome"/>
    <property type="evidence" value="ECO:0007669"/>
    <property type="project" value="UniProtKB-KW"/>
</dbReference>
<protein>
    <recommendedName>
        <fullName evidence="10">Ribosomal protein L9 domain-containing protein</fullName>
    </recommendedName>
</protein>
<feature type="compositionally biased region" description="Basic and acidic residues" evidence="6">
    <location>
        <begin position="172"/>
        <end position="184"/>
    </location>
</feature>
<dbReference type="PANTHER" id="PTHR21368">
    <property type="entry name" value="50S RIBOSOMAL PROTEIN L9"/>
    <property type="match status" value="1"/>
</dbReference>
<dbReference type="HAMAP" id="MF_00503">
    <property type="entry name" value="Ribosomal_bL9"/>
    <property type="match status" value="1"/>
</dbReference>
<name>X1RSA9_9ZZZZ</name>
<evidence type="ECO:0000259" key="8">
    <source>
        <dbReference type="Pfam" id="PF03948"/>
    </source>
</evidence>
<gene>
    <name evidence="9" type="ORF">S06H3_55605</name>
</gene>
<dbReference type="InterPro" id="IPR020069">
    <property type="entry name" value="Ribosomal_bL9_C"/>
</dbReference>
<feature type="domain" description="Large ribosomal subunit protein bL9 C-terminal" evidence="8">
    <location>
        <begin position="63"/>
        <end position="143"/>
    </location>
</feature>
<evidence type="ECO:0008006" key="10">
    <source>
        <dbReference type="Google" id="ProtNLM"/>
    </source>
</evidence>
<proteinExistence type="inferred from homology"/>
<keyword evidence="3" id="KW-0694">RNA-binding</keyword>
<dbReference type="SUPFAM" id="SSF55653">
    <property type="entry name" value="Ribosomal protein L9 C-domain"/>
    <property type="match status" value="1"/>
</dbReference>
<organism evidence="9">
    <name type="scientific">marine sediment metagenome</name>
    <dbReference type="NCBI Taxonomy" id="412755"/>
    <lineage>
        <taxon>unclassified sequences</taxon>
        <taxon>metagenomes</taxon>
        <taxon>ecological metagenomes</taxon>
    </lineage>
</organism>
<dbReference type="GO" id="GO:0003735">
    <property type="term" value="F:structural constituent of ribosome"/>
    <property type="evidence" value="ECO:0007669"/>
    <property type="project" value="InterPro"/>
</dbReference>
<evidence type="ECO:0000256" key="3">
    <source>
        <dbReference type="ARBA" id="ARBA00022884"/>
    </source>
</evidence>
<dbReference type="SUPFAM" id="SSF55658">
    <property type="entry name" value="L9 N-domain-like"/>
    <property type="match status" value="1"/>
</dbReference>
<dbReference type="InterPro" id="IPR036935">
    <property type="entry name" value="Ribosomal_bL9_N_sf"/>
</dbReference>
<dbReference type="Gene3D" id="3.10.430.100">
    <property type="entry name" value="Ribosomal protein L9, C-terminal domain"/>
    <property type="match status" value="1"/>
</dbReference>
<evidence type="ECO:0000256" key="5">
    <source>
        <dbReference type="ARBA" id="ARBA00023274"/>
    </source>
</evidence>
<dbReference type="GO" id="GO:0019843">
    <property type="term" value="F:rRNA binding"/>
    <property type="evidence" value="ECO:0007669"/>
    <property type="project" value="UniProtKB-KW"/>
</dbReference>
<comment type="similarity">
    <text evidence="1">Belongs to the bacterial ribosomal protein bL9 family.</text>
</comment>
<dbReference type="Gene3D" id="3.40.5.10">
    <property type="entry name" value="Ribosomal protein L9, N-terminal domain"/>
    <property type="match status" value="1"/>
</dbReference>
<feature type="compositionally biased region" description="Basic and acidic residues" evidence="6">
    <location>
        <begin position="191"/>
        <end position="210"/>
    </location>
</feature>
<keyword evidence="5" id="KW-0687">Ribonucleoprotein</keyword>
<comment type="caution">
    <text evidence="9">The sequence shown here is derived from an EMBL/GenBank/DDBJ whole genome shotgun (WGS) entry which is preliminary data.</text>
</comment>
<feature type="region of interest" description="Disordered" evidence="6">
    <location>
        <begin position="144"/>
        <end position="223"/>
    </location>
</feature>
<keyword evidence="4" id="KW-0689">Ribosomal protein</keyword>
<dbReference type="InterPro" id="IPR000244">
    <property type="entry name" value="Ribosomal_bL9"/>
</dbReference>
<accession>X1RSA9</accession>
<feature type="domain" description="Ribosomal protein L9" evidence="7">
    <location>
        <begin position="1"/>
        <end position="45"/>
    </location>
</feature>